<organism evidence="1 2">
    <name type="scientific">Mycena rosella</name>
    <name type="common">Pink bonnet</name>
    <name type="synonym">Agaricus rosellus</name>
    <dbReference type="NCBI Taxonomy" id="1033263"/>
    <lineage>
        <taxon>Eukaryota</taxon>
        <taxon>Fungi</taxon>
        <taxon>Dikarya</taxon>
        <taxon>Basidiomycota</taxon>
        <taxon>Agaricomycotina</taxon>
        <taxon>Agaricomycetes</taxon>
        <taxon>Agaricomycetidae</taxon>
        <taxon>Agaricales</taxon>
        <taxon>Marasmiineae</taxon>
        <taxon>Mycenaceae</taxon>
        <taxon>Mycena</taxon>
    </lineage>
</organism>
<protein>
    <submittedName>
        <fullName evidence="1">Uncharacterized protein</fullName>
    </submittedName>
</protein>
<gene>
    <name evidence="1" type="ORF">B0H17DRAFT_1042736</name>
</gene>
<feature type="non-terminal residue" evidence="1">
    <location>
        <position position="95"/>
    </location>
</feature>
<sequence length="95" mass="10316">AGFATLKEETQPCRLCGTSRLPAASSSSVIDANEKIFFEYSPHHSVPAVTILLSLELDVTQLNFLCKLSARVVVDLTEETPMVSPGFVRLHAAQN</sequence>
<evidence type="ECO:0000313" key="1">
    <source>
        <dbReference type="EMBL" id="KAJ7703328.1"/>
    </source>
</evidence>
<name>A0AAD7GNL9_MYCRO</name>
<comment type="caution">
    <text evidence="1">The sequence shown here is derived from an EMBL/GenBank/DDBJ whole genome shotgun (WGS) entry which is preliminary data.</text>
</comment>
<reference evidence="1" key="1">
    <citation type="submission" date="2023-03" db="EMBL/GenBank/DDBJ databases">
        <title>Massive genome expansion in bonnet fungi (Mycena s.s.) driven by repeated elements and novel gene families across ecological guilds.</title>
        <authorList>
            <consortium name="Lawrence Berkeley National Laboratory"/>
            <person name="Harder C.B."/>
            <person name="Miyauchi S."/>
            <person name="Viragh M."/>
            <person name="Kuo A."/>
            <person name="Thoen E."/>
            <person name="Andreopoulos B."/>
            <person name="Lu D."/>
            <person name="Skrede I."/>
            <person name="Drula E."/>
            <person name="Henrissat B."/>
            <person name="Morin E."/>
            <person name="Kohler A."/>
            <person name="Barry K."/>
            <person name="LaButti K."/>
            <person name="Morin E."/>
            <person name="Salamov A."/>
            <person name="Lipzen A."/>
            <person name="Mereny Z."/>
            <person name="Hegedus B."/>
            <person name="Baldrian P."/>
            <person name="Stursova M."/>
            <person name="Weitz H."/>
            <person name="Taylor A."/>
            <person name="Grigoriev I.V."/>
            <person name="Nagy L.G."/>
            <person name="Martin F."/>
            <person name="Kauserud H."/>
        </authorList>
    </citation>
    <scope>NUCLEOTIDE SEQUENCE</scope>
    <source>
        <strain evidence="1">CBHHK067</strain>
    </source>
</reference>
<evidence type="ECO:0000313" key="2">
    <source>
        <dbReference type="Proteomes" id="UP001221757"/>
    </source>
</evidence>
<dbReference type="Proteomes" id="UP001221757">
    <property type="component" value="Unassembled WGS sequence"/>
</dbReference>
<keyword evidence="2" id="KW-1185">Reference proteome</keyword>
<dbReference type="EMBL" id="JARKIE010000013">
    <property type="protein sequence ID" value="KAJ7703328.1"/>
    <property type="molecule type" value="Genomic_DNA"/>
</dbReference>
<accession>A0AAD7GNL9</accession>
<dbReference type="AlphaFoldDB" id="A0AAD7GNL9"/>
<proteinExistence type="predicted"/>